<proteinExistence type="predicted"/>
<name>A0A9P6IRU0_9FUNG</name>
<gene>
    <name evidence="2" type="ORF">BGZ65_011209</name>
</gene>
<reference evidence="2" key="1">
    <citation type="journal article" date="2020" name="Fungal Divers.">
        <title>Resolving the Mortierellaceae phylogeny through synthesis of multi-gene phylogenetics and phylogenomics.</title>
        <authorList>
            <person name="Vandepol N."/>
            <person name="Liber J."/>
            <person name="Desiro A."/>
            <person name="Na H."/>
            <person name="Kennedy M."/>
            <person name="Barry K."/>
            <person name="Grigoriev I.V."/>
            <person name="Miller A.N."/>
            <person name="O'Donnell K."/>
            <person name="Stajich J.E."/>
            <person name="Bonito G."/>
        </authorList>
    </citation>
    <scope>NUCLEOTIDE SEQUENCE</scope>
    <source>
        <strain evidence="2">MES-2147</strain>
    </source>
</reference>
<dbReference type="EMBL" id="JAAAHW010008123">
    <property type="protein sequence ID" value="KAF9945078.1"/>
    <property type="molecule type" value="Genomic_DNA"/>
</dbReference>
<evidence type="ECO:0000313" key="3">
    <source>
        <dbReference type="Proteomes" id="UP000749646"/>
    </source>
</evidence>
<comment type="caution">
    <text evidence="2">The sequence shown here is derived from an EMBL/GenBank/DDBJ whole genome shotgun (WGS) entry which is preliminary data.</text>
</comment>
<feature type="compositionally biased region" description="Basic and acidic residues" evidence="1">
    <location>
        <begin position="52"/>
        <end position="63"/>
    </location>
</feature>
<dbReference type="AlphaFoldDB" id="A0A9P6IRU0"/>
<organism evidence="2 3">
    <name type="scientific">Modicella reniformis</name>
    <dbReference type="NCBI Taxonomy" id="1440133"/>
    <lineage>
        <taxon>Eukaryota</taxon>
        <taxon>Fungi</taxon>
        <taxon>Fungi incertae sedis</taxon>
        <taxon>Mucoromycota</taxon>
        <taxon>Mortierellomycotina</taxon>
        <taxon>Mortierellomycetes</taxon>
        <taxon>Mortierellales</taxon>
        <taxon>Mortierellaceae</taxon>
        <taxon>Modicella</taxon>
    </lineage>
</organism>
<keyword evidence="3" id="KW-1185">Reference proteome</keyword>
<feature type="region of interest" description="Disordered" evidence="1">
    <location>
        <begin position="50"/>
        <end position="72"/>
    </location>
</feature>
<evidence type="ECO:0000313" key="2">
    <source>
        <dbReference type="EMBL" id="KAF9945078.1"/>
    </source>
</evidence>
<accession>A0A9P6IRU0</accession>
<sequence>KEENFAALEMFYTGYNNKFKRCEWDAQKAFREEYHILADGLLRMIDGSVGRRSKDNKNNKALDLDSSSQNKASHLCMTSSLISF</sequence>
<protein>
    <submittedName>
        <fullName evidence="2">Uncharacterized protein</fullName>
    </submittedName>
</protein>
<dbReference type="OrthoDB" id="2433906at2759"/>
<evidence type="ECO:0000256" key="1">
    <source>
        <dbReference type="SAM" id="MobiDB-lite"/>
    </source>
</evidence>
<feature type="non-terminal residue" evidence="2">
    <location>
        <position position="1"/>
    </location>
</feature>
<dbReference type="Proteomes" id="UP000749646">
    <property type="component" value="Unassembled WGS sequence"/>
</dbReference>